<dbReference type="Pfam" id="PF13966">
    <property type="entry name" value="zf-RVT"/>
    <property type="match status" value="1"/>
</dbReference>
<dbReference type="Pfam" id="PF13456">
    <property type="entry name" value="RVT_3"/>
    <property type="match status" value="1"/>
</dbReference>
<reference evidence="4 5" key="1">
    <citation type="submission" date="2024-04" db="EMBL/GenBank/DDBJ databases">
        <title>Genome assembly C_amara_ONT_v2.</title>
        <authorList>
            <person name="Yant L."/>
            <person name="Moore C."/>
            <person name="Slenker M."/>
        </authorList>
    </citation>
    <scope>NUCLEOTIDE SEQUENCE [LARGE SCALE GENOMIC DNA]</scope>
    <source>
        <tissue evidence="4">Leaf</tissue>
    </source>
</reference>
<dbReference type="InterPro" id="IPR052929">
    <property type="entry name" value="RNase_H-like_EbsB-rel"/>
</dbReference>
<dbReference type="AlphaFoldDB" id="A0ABD0Z4T7"/>
<dbReference type="Gene3D" id="3.30.420.10">
    <property type="entry name" value="Ribonuclease H-like superfamily/Ribonuclease H"/>
    <property type="match status" value="1"/>
</dbReference>
<keyword evidence="5" id="KW-1185">Reference proteome</keyword>
<proteinExistence type="predicted"/>
<dbReference type="EMBL" id="JBANAX010000896">
    <property type="protein sequence ID" value="KAL1189488.1"/>
    <property type="molecule type" value="Genomic_DNA"/>
</dbReference>
<dbReference type="Proteomes" id="UP001558713">
    <property type="component" value="Unassembled WGS sequence"/>
</dbReference>
<dbReference type="InterPro" id="IPR002156">
    <property type="entry name" value="RNaseH_domain"/>
</dbReference>
<sequence length="313" mass="36650">MFLWRALSGALAVAECLCSHGMNVPLICPVCKNDAESISHVLFECSMASQVWRTARVPALNGRLRNSLEDYIEHLFGIIEAGPLCGNYRQAIPWIIWCIWKQRNEKVYAATDNIVDILIAQALEDVEEWRKLNEEDHQEMMRDCRVRHEVQKWSKPPAGMLKCNVNSSWIHEFQRCGGAWLVRDQFGEVRFHAREIFVPIQNRVAAELRCILWTMLSLYDLHMEMVEIWSDSDSAIQAISFPRDWPTYRSLLDRLHYAQYRFRSCQVKLSSVRANSAVRKISKSVTNEWRYHSYFARGEPTWLHTTIEEDRRS</sequence>
<evidence type="ECO:0000313" key="5">
    <source>
        <dbReference type="Proteomes" id="UP001558713"/>
    </source>
</evidence>
<organism evidence="4 5">
    <name type="scientific">Cardamine amara subsp. amara</name>
    <dbReference type="NCBI Taxonomy" id="228776"/>
    <lineage>
        <taxon>Eukaryota</taxon>
        <taxon>Viridiplantae</taxon>
        <taxon>Streptophyta</taxon>
        <taxon>Embryophyta</taxon>
        <taxon>Tracheophyta</taxon>
        <taxon>Spermatophyta</taxon>
        <taxon>Magnoliopsida</taxon>
        <taxon>eudicotyledons</taxon>
        <taxon>Gunneridae</taxon>
        <taxon>Pentapetalae</taxon>
        <taxon>rosids</taxon>
        <taxon>malvids</taxon>
        <taxon>Brassicales</taxon>
        <taxon>Brassicaceae</taxon>
        <taxon>Cardamineae</taxon>
        <taxon>Cardamine</taxon>
    </lineage>
</organism>
<dbReference type="PANTHER" id="PTHR47074:SF53">
    <property type="entry name" value="REVERSE TRANSCRIPTASE-LIKE PROTEIN"/>
    <property type="match status" value="1"/>
</dbReference>
<gene>
    <name evidence="4" type="ORF">V5N11_000405</name>
</gene>
<protein>
    <recommendedName>
        <fullName evidence="6">Reverse transcriptase zinc-binding domain-containing protein</fullName>
    </recommendedName>
</protein>
<evidence type="ECO:0000313" key="4">
    <source>
        <dbReference type="EMBL" id="KAL1189488.1"/>
    </source>
</evidence>
<dbReference type="InterPro" id="IPR036397">
    <property type="entry name" value="RNaseH_sf"/>
</dbReference>
<dbReference type="PANTHER" id="PTHR47074">
    <property type="entry name" value="BNAC02G40300D PROTEIN"/>
    <property type="match status" value="1"/>
</dbReference>
<dbReference type="InterPro" id="IPR026960">
    <property type="entry name" value="RVT-Znf"/>
</dbReference>
<evidence type="ECO:0008006" key="6">
    <source>
        <dbReference type="Google" id="ProtNLM"/>
    </source>
</evidence>
<evidence type="ECO:0000259" key="3">
    <source>
        <dbReference type="Pfam" id="PF13966"/>
    </source>
</evidence>
<keyword evidence="1" id="KW-0732">Signal</keyword>
<evidence type="ECO:0000259" key="2">
    <source>
        <dbReference type="Pfam" id="PF13456"/>
    </source>
</evidence>
<evidence type="ECO:0000256" key="1">
    <source>
        <dbReference type="SAM" id="SignalP"/>
    </source>
</evidence>
<feature type="domain" description="Reverse transcriptase zinc-binding" evidence="3">
    <location>
        <begin position="1"/>
        <end position="52"/>
    </location>
</feature>
<comment type="caution">
    <text evidence="4">The sequence shown here is derived from an EMBL/GenBank/DDBJ whole genome shotgun (WGS) entry which is preliminary data.</text>
</comment>
<accession>A0ABD0Z4T7</accession>
<feature type="chain" id="PRO_5044860552" description="Reverse transcriptase zinc-binding domain-containing protein" evidence="1">
    <location>
        <begin position="19"/>
        <end position="313"/>
    </location>
</feature>
<feature type="signal peptide" evidence="1">
    <location>
        <begin position="1"/>
        <end position="18"/>
    </location>
</feature>
<feature type="domain" description="RNase H type-1" evidence="2">
    <location>
        <begin position="164"/>
        <end position="284"/>
    </location>
</feature>
<name>A0ABD0Z4T7_CARAN</name>